<evidence type="ECO:0000313" key="3">
    <source>
        <dbReference type="EMBL" id="CAE0728456.1"/>
    </source>
</evidence>
<feature type="compositionally biased region" description="Gly residues" evidence="1">
    <location>
        <begin position="118"/>
        <end position="130"/>
    </location>
</feature>
<feature type="compositionally biased region" description="Polar residues" evidence="1">
    <location>
        <begin position="176"/>
        <end position="201"/>
    </location>
</feature>
<dbReference type="Pfam" id="PF07808">
    <property type="entry name" value="RED_N"/>
    <property type="match status" value="1"/>
</dbReference>
<gene>
    <name evidence="3" type="ORF">PAUS00366_LOCUS21240</name>
</gene>
<feature type="region of interest" description="Disordered" evidence="1">
    <location>
        <begin position="371"/>
        <end position="418"/>
    </location>
</feature>
<evidence type="ECO:0000259" key="2">
    <source>
        <dbReference type="Pfam" id="PF07808"/>
    </source>
</evidence>
<dbReference type="EMBL" id="HBIX01032203">
    <property type="protein sequence ID" value="CAE0728456.1"/>
    <property type="molecule type" value="Transcribed_RNA"/>
</dbReference>
<accession>A0A7S4AVL0</accession>
<evidence type="ECO:0000256" key="1">
    <source>
        <dbReference type="SAM" id="MobiDB-lite"/>
    </source>
</evidence>
<feature type="region of interest" description="Disordered" evidence="1">
    <location>
        <begin position="218"/>
        <end position="245"/>
    </location>
</feature>
<feature type="compositionally biased region" description="Basic residues" evidence="1">
    <location>
        <begin position="379"/>
        <end position="388"/>
    </location>
</feature>
<feature type="compositionally biased region" description="Basic and acidic residues" evidence="1">
    <location>
        <begin position="229"/>
        <end position="244"/>
    </location>
</feature>
<feature type="compositionally biased region" description="Polar residues" evidence="1">
    <location>
        <begin position="1"/>
        <end position="17"/>
    </location>
</feature>
<feature type="domain" description="RED-like N-terminal" evidence="2">
    <location>
        <begin position="81"/>
        <end position="198"/>
    </location>
</feature>
<feature type="region of interest" description="Disordered" evidence="1">
    <location>
        <begin position="174"/>
        <end position="206"/>
    </location>
</feature>
<feature type="compositionally biased region" description="Basic and acidic residues" evidence="1">
    <location>
        <begin position="77"/>
        <end position="106"/>
    </location>
</feature>
<protein>
    <recommendedName>
        <fullName evidence="2">RED-like N-terminal domain-containing protein</fullName>
    </recommendedName>
</protein>
<organism evidence="3">
    <name type="scientific">Pseudo-nitzschia australis</name>
    <dbReference type="NCBI Taxonomy" id="44445"/>
    <lineage>
        <taxon>Eukaryota</taxon>
        <taxon>Sar</taxon>
        <taxon>Stramenopiles</taxon>
        <taxon>Ochrophyta</taxon>
        <taxon>Bacillariophyta</taxon>
        <taxon>Bacillariophyceae</taxon>
        <taxon>Bacillariophycidae</taxon>
        <taxon>Bacillariales</taxon>
        <taxon>Bacillariaceae</taxon>
        <taxon>Pseudo-nitzschia</taxon>
    </lineage>
</organism>
<feature type="region of interest" description="Disordered" evidence="1">
    <location>
        <begin position="1"/>
        <end position="140"/>
    </location>
</feature>
<proteinExistence type="predicted"/>
<name>A0A7S4AVL0_9STRA</name>
<sequence length="418" mass="46609">MDNNAFKNLVRTHNTATSSSSSSKAIARKAVEEEFQKKKKRKRGGYASSSDDDDDDRTSRSSKSKRKQQGDNNDQQADGKDDDAKAIQKDLSARYRDRAKERREGKPAATNGDNDSGIGAGLGADDGVGIGSSSNDNNNNNNNNNNGLLIIPHNIKGLDLALARKERRELLQKKQTTLATKENSTDNADTKNETTASTTVRTELPSMDQAHHILEEFLSSSSSSSSTAGKKDNNKNDYRRDRSRPYPIRDYLSKNMVEYLEEILRWKKFDITSWDCGDETKTTNTTTGTTRAAGRSVQQTKYALAIDGNPLDATRAWEIPREYTLSGFGGRGSANTPSLTIVEMNRIDAVFCHRNSMREKQKLLLQLKDNQKSFARSKQGGRRRRHSEKKNSVEKFNTTKSAVDDDEDNDDMFGGLDD</sequence>
<dbReference type="AlphaFoldDB" id="A0A7S4AVL0"/>
<reference evidence="3" key="1">
    <citation type="submission" date="2021-01" db="EMBL/GenBank/DDBJ databases">
        <authorList>
            <person name="Corre E."/>
            <person name="Pelletier E."/>
            <person name="Niang G."/>
            <person name="Scheremetjew M."/>
            <person name="Finn R."/>
            <person name="Kale V."/>
            <person name="Holt S."/>
            <person name="Cochrane G."/>
            <person name="Meng A."/>
            <person name="Brown T."/>
            <person name="Cohen L."/>
        </authorList>
    </citation>
    <scope>NUCLEOTIDE SEQUENCE</scope>
    <source>
        <strain evidence="3">10249 10 AB</strain>
    </source>
</reference>
<dbReference type="InterPro" id="IPR012916">
    <property type="entry name" value="RED_N"/>
</dbReference>
<feature type="compositionally biased region" description="Acidic residues" evidence="1">
    <location>
        <begin position="404"/>
        <end position="418"/>
    </location>
</feature>